<dbReference type="AlphaFoldDB" id="A0A0A1GYB7"/>
<feature type="transmembrane region" description="Helical" evidence="1">
    <location>
        <begin position="104"/>
        <end position="122"/>
    </location>
</feature>
<dbReference type="EMBL" id="AB743838">
    <property type="protein sequence ID" value="BAP87091.1"/>
    <property type="molecule type" value="Genomic_DNA"/>
</dbReference>
<proteinExistence type="predicted"/>
<keyword evidence="1" id="KW-0472">Membrane</keyword>
<evidence type="ECO:0000256" key="1">
    <source>
        <dbReference type="SAM" id="Phobius"/>
    </source>
</evidence>
<dbReference type="OrthoDB" id="9767863at2"/>
<accession>A0A0A1GYB7</accession>
<keyword evidence="1" id="KW-0812">Transmembrane</keyword>
<feature type="transmembrane region" description="Helical" evidence="1">
    <location>
        <begin position="64"/>
        <end position="84"/>
    </location>
</feature>
<reference evidence="2" key="1">
    <citation type="journal article" date="2015" name="J. Vet. Diagn. Invest.">
        <title>Isolation and genetic characterization of an Actinobacillus pleuropneumoniae serovar K12:O3 strain.</title>
        <authorList>
            <person name="Ito H."/>
            <person name="Matsumoto A."/>
        </authorList>
    </citation>
    <scope>NUCLEOTIDE SEQUENCE</scope>
    <source>
        <strain evidence="2">405</strain>
        <strain evidence="3">HS143</strain>
        <strain evidence="4">QAS106</strain>
    </source>
</reference>
<keyword evidence="1" id="KW-1133">Transmembrane helix</keyword>
<dbReference type="EMBL" id="AB743836">
    <property type="protein sequence ID" value="BAP87061.1"/>
    <property type="molecule type" value="Genomic_DNA"/>
</dbReference>
<protein>
    <submittedName>
        <fullName evidence="2">Hypothitical protein</fullName>
    </submittedName>
</protein>
<evidence type="ECO:0000313" key="2">
    <source>
        <dbReference type="EMBL" id="BAP87061.1"/>
    </source>
</evidence>
<feature type="transmembrane region" description="Helical" evidence="1">
    <location>
        <begin position="35"/>
        <end position="52"/>
    </location>
</feature>
<evidence type="ECO:0000313" key="4">
    <source>
        <dbReference type="EMBL" id="BAP87091.1"/>
    </source>
</evidence>
<sequence length="137" mass="15974">MKSIIILDKYFLYSILLVVISFVFIKHPIFDGHGVLKWGFLSFIILLILLIIENTYGIAKSNFLFWLGEISYSLYLTHIIILEFILKHITPEIWNNPNLGMSKILFYLAISISFSYLVYLLVEKPFINLGKKLITKL</sequence>
<name>A0A0A1GYB7_ACTPL</name>
<evidence type="ECO:0000313" key="3">
    <source>
        <dbReference type="EMBL" id="BAP87076.1"/>
    </source>
</evidence>
<feature type="transmembrane region" description="Helical" evidence="1">
    <location>
        <begin position="12"/>
        <end position="29"/>
    </location>
</feature>
<organism evidence="2">
    <name type="scientific">Actinobacillus pleuropneumoniae</name>
    <name type="common">Haemophilus pleuropneumoniae</name>
    <dbReference type="NCBI Taxonomy" id="715"/>
    <lineage>
        <taxon>Bacteria</taxon>
        <taxon>Pseudomonadati</taxon>
        <taxon>Pseudomonadota</taxon>
        <taxon>Gammaproteobacteria</taxon>
        <taxon>Pasteurellales</taxon>
        <taxon>Pasteurellaceae</taxon>
        <taxon>Actinobacillus</taxon>
    </lineage>
</organism>
<dbReference type="EMBL" id="AB743837">
    <property type="protein sequence ID" value="BAP87076.1"/>
    <property type="molecule type" value="Genomic_DNA"/>
</dbReference>